<dbReference type="SFLD" id="SFLDG01129">
    <property type="entry name" value="C1.5:_HAD__Beta-PGM__Phosphata"/>
    <property type="match status" value="1"/>
</dbReference>
<keyword evidence="1" id="KW-0704">Schiff base</keyword>
<dbReference type="GO" id="GO:0005829">
    <property type="term" value="C:cytosol"/>
    <property type="evidence" value="ECO:0007669"/>
    <property type="project" value="TreeGrafter"/>
</dbReference>
<keyword evidence="1" id="KW-0460">Magnesium</keyword>
<comment type="subunit">
    <text evidence="1">Homodimer.</text>
</comment>
<comment type="cofactor">
    <cofactor evidence="1">
        <name>Mg(2+)</name>
        <dbReference type="ChEBI" id="CHEBI:18420"/>
    </cofactor>
    <text evidence="1">Binds 1 Mg(2+) ion per subunit.</text>
</comment>
<dbReference type="Proteomes" id="UP000199150">
    <property type="component" value="Unassembled WGS sequence"/>
</dbReference>
<dbReference type="GO" id="GO:0008967">
    <property type="term" value="F:phosphoglycolate phosphatase activity"/>
    <property type="evidence" value="ECO:0007669"/>
    <property type="project" value="TreeGrafter"/>
</dbReference>
<reference evidence="3" key="1">
    <citation type="submission" date="2016-10" db="EMBL/GenBank/DDBJ databases">
        <authorList>
            <person name="Varghese N."/>
            <person name="Submissions S."/>
        </authorList>
    </citation>
    <scope>NUCLEOTIDE SEQUENCE [LARGE SCALE GENOMIC DNA]</scope>
    <source>
        <strain evidence="3">CGMCC 1.3431</strain>
    </source>
</reference>
<proteinExistence type="inferred from homology"/>
<dbReference type="AlphaFoldDB" id="A0A1G4TLD3"/>
<protein>
    <recommendedName>
        <fullName evidence="1">Phosphonoacetaldehyde hydrolase</fullName>
        <shortName evidence="1">Phosphonatase</shortName>
        <ecNumber evidence="1">3.11.1.1</ecNumber>
    </recommendedName>
    <alternativeName>
        <fullName evidence="1">Phosphonoacetaldehyde phosphonohydrolase</fullName>
    </alternativeName>
</protein>
<dbReference type="Pfam" id="PF00702">
    <property type="entry name" value="Hydrolase"/>
    <property type="match status" value="1"/>
</dbReference>
<dbReference type="GO" id="GO:0019700">
    <property type="term" value="P:organic phosphonate catabolic process"/>
    <property type="evidence" value="ECO:0007669"/>
    <property type="project" value="InterPro"/>
</dbReference>
<dbReference type="PANTHER" id="PTHR43434">
    <property type="entry name" value="PHOSPHOGLYCOLATE PHOSPHATASE"/>
    <property type="match status" value="1"/>
</dbReference>
<dbReference type="HAMAP" id="MF_01375">
    <property type="entry name" value="PhnX"/>
    <property type="match status" value="1"/>
</dbReference>
<organism evidence="2 3">
    <name type="scientific">Asticcacaulis taihuensis</name>
    <dbReference type="NCBI Taxonomy" id="260084"/>
    <lineage>
        <taxon>Bacteria</taxon>
        <taxon>Pseudomonadati</taxon>
        <taxon>Pseudomonadota</taxon>
        <taxon>Alphaproteobacteria</taxon>
        <taxon>Caulobacterales</taxon>
        <taxon>Caulobacteraceae</taxon>
        <taxon>Asticcacaulis</taxon>
    </lineage>
</organism>
<dbReference type="InterPro" id="IPR023198">
    <property type="entry name" value="PGP-like_dom2"/>
</dbReference>
<evidence type="ECO:0000256" key="1">
    <source>
        <dbReference type="HAMAP-Rule" id="MF_01375"/>
    </source>
</evidence>
<dbReference type="GO" id="GO:0050194">
    <property type="term" value="F:phosphonoacetaldehyde hydrolase activity"/>
    <property type="evidence" value="ECO:0007669"/>
    <property type="project" value="UniProtKB-UniRule"/>
</dbReference>
<keyword evidence="3" id="KW-1185">Reference proteome</keyword>
<dbReference type="PANTHER" id="PTHR43434:SF19">
    <property type="entry name" value="PHOSPHONOACETALDEHYDE HYDROLASE"/>
    <property type="match status" value="1"/>
</dbReference>
<dbReference type="SFLD" id="SFLDG01135">
    <property type="entry name" value="C1.5.6:_HAD__Beta-PGM__Phospha"/>
    <property type="match status" value="1"/>
</dbReference>
<comment type="similarity">
    <text evidence="1">Belongs to the HAD-like hydrolase superfamily. PhnX family.</text>
</comment>
<dbReference type="Gene3D" id="1.10.150.240">
    <property type="entry name" value="Putative phosphatase, domain 2"/>
    <property type="match status" value="1"/>
</dbReference>
<feature type="binding site" evidence="1">
    <location>
        <position position="14"/>
    </location>
    <ligand>
        <name>Mg(2+)</name>
        <dbReference type="ChEBI" id="CHEBI:18420"/>
    </ligand>
</feature>
<dbReference type="RefSeq" id="WP_415500182.1">
    <property type="nucleotide sequence ID" value="NZ_CBCRYE010000002.1"/>
</dbReference>
<keyword evidence="1" id="KW-0479">Metal-binding</keyword>
<dbReference type="NCBIfam" id="TIGR01422">
    <property type="entry name" value="phosphonatase"/>
    <property type="match status" value="1"/>
</dbReference>
<dbReference type="SFLD" id="SFLDS00003">
    <property type="entry name" value="Haloacid_Dehalogenase"/>
    <property type="match status" value="1"/>
</dbReference>
<dbReference type="InterPro" id="IPR006323">
    <property type="entry name" value="Phosphonoacetald_hydro"/>
</dbReference>
<keyword evidence="1 2" id="KW-0378">Hydrolase</keyword>
<comment type="function">
    <text evidence="1">Involved in phosphonate degradation.</text>
</comment>
<dbReference type="STRING" id="260084.SAMN02927928_3679"/>
<dbReference type="EMBL" id="FMTS01000009">
    <property type="protein sequence ID" value="SCW82114.1"/>
    <property type="molecule type" value="Genomic_DNA"/>
</dbReference>
<feature type="active site" description="Nucleophile" evidence="1">
    <location>
        <position position="12"/>
    </location>
</feature>
<dbReference type="InterPro" id="IPR050155">
    <property type="entry name" value="HAD-like_hydrolase_sf"/>
</dbReference>
<gene>
    <name evidence="1" type="primary">phnX</name>
    <name evidence="2" type="ORF">SAMN02927928_3679</name>
</gene>
<sequence>MMSSPIKAFIFDWAGTMVDFGSLAPVRALQSVFALEGIDLTMPEARADMGMAKRAHITAILGREPMRSHWRAIKGHDASPTDIDHLFNAIGPLMERAATECAVLIPGAADLVKTLRAQGIRIGSGTGYSRDMMAGNLPAAAAQGYAPDLVVCAGETAEGRPSPLMTWKAMVDLSVWPARACVKVDDATVGIQEGREAGVWTIGVAASGNGTGLDLAEFTALSSEDRKTHVTASAEALREAGADFVVNSVADIAGLLPEIEARIAANLYPGVLPAAIHI</sequence>
<comment type="catalytic activity">
    <reaction evidence="1">
        <text>phosphonoacetaldehyde + H2O = acetaldehyde + phosphate + H(+)</text>
        <dbReference type="Rhea" id="RHEA:18905"/>
        <dbReference type="ChEBI" id="CHEBI:15343"/>
        <dbReference type="ChEBI" id="CHEBI:15377"/>
        <dbReference type="ChEBI" id="CHEBI:15378"/>
        <dbReference type="ChEBI" id="CHEBI:43474"/>
        <dbReference type="ChEBI" id="CHEBI:58383"/>
        <dbReference type="EC" id="3.11.1.1"/>
    </reaction>
</comment>
<evidence type="ECO:0000313" key="3">
    <source>
        <dbReference type="Proteomes" id="UP000199150"/>
    </source>
</evidence>
<dbReference type="InterPro" id="IPR023214">
    <property type="entry name" value="HAD_sf"/>
</dbReference>
<dbReference type="EC" id="3.11.1.1" evidence="1"/>
<feature type="binding site" evidence="1">
    <location>
        <position position="186"/>
    </location>
    <ligand>
        <name>Mg(2+)</name>
        <dbReference type="ChEBI" id="CHEBI:18420"/>
    </ligand>
</feature>
<evidence type="ECO:0000313" key="2">
    <source>
        <dbReference type="EMBL" id="SCW82114.1"/>
    </source>
</evidence>
<dbReference type="Gene3D" id="3.40.50.1000">
    <property type="entry name" value="HAD superfamily/HAD-like"/>
    <property type="match status" value="1"/>
</dbReference>
<name>A0A1G4TLD3_9CAUL</name>
<dbReference type="GO" id="GO:0000287">
    <property type="term" value="F:magnesium ion binding"/>
    <property type="evidence" value="ECO:0007669"/>
    <property type="project" value="UniProtKB-UniRule"/>
</dbReference>
<feature type="binding site" evidence="1">
    <location>
        <position position="12"/>
    </location>
    <ligand>
        <name>Mg(2+)</name>
        <dbReference type="ChEBI" id="CHEBI:18420"/>
    </ligand>
</feature>
<dbReference type="GO" id="GO:0006281">
    <property type="term" value="P:DNA repair"/>
    <property type="evidence" value="ECO:0007669"/>
    <property type="project" value="TreeGrafter"/>
</dbReference>
<feature type="active site" description="Schiff-base intermediate with substrate" evidence="1">
    <location>
        <position position="53"/>
    </location>
</feature>
<dbReference type="SUPFAM" id="SSF56784">
    <property type="entry name" value="HAD-like"/>
    <property type="match status" value="1"/>
</dbReference>
<dbReference type="InterPro" id="IPR036412">
    <property type="entry name" value="HAD-like_sf"/>
</dbReference>
<accession>A0A1G4TLD3</accession>